<keyword evidence="1" id="KW-0812">Transmembrane</keyword>
<accession>A0A0E3V716</accession>
<dbReference type="PATRIC" id="fig|1379870.5.peg.1986"/>
<dbReference type="RefSeq" id="WP_046573521.1">
    <property type="nucleotide sequence ID" value="NZ_CP010429.1"/>
</dbReference>
<feature type="transmembrane region" description="Helical" evidence="1">
    <location>
        <begin position="45"/>
        <end position="68"/>
    </location>
</feature>
<name>A0A0E3V716_9BACT</name>
<dbReference type="EMBL" id="CP010429">
    <property type="protein sequence ID" value="AKD55041.1"/>
    <property type="molecule type" value="Genomic_DNA"/>
</dbReference>
<sequence length="132" mass="14366">MLEALNKLKAVPGEAFLVLALFAGATIHAIRQKQIPVAEGLTGAIVSFTSGFFGFKILGALFPAFFVLDDVWMFGFPIAYGANYWLGGMDTVGEQIRDKPVQTIVSWLGIIADEALSKYDKIATYFKSKPNA</sequence>
<dbReference type="STRING" id="1379870.SD10_09120"/>
<dbReference type="Proteomes" id="UP000033054">
    <property type="component" value="Chromosome"/>
</dbReference>
<evidence type="ECO:0000313" key="3">
    <source>
        <dbReference type="Proteomes" id="UP000033054"/>
    </source>
</evidence>
<keyword evidence="3" id="KW-1185">Reference proteome</keyword>
<organism evidence="2 3">
    <name type="scientific">Spirosoma radiotolerans</name>
    <dbReference type="NCBI Taxonomy" id="1379870"/>
    <lineage>
        <taxon>Bacteria</taxon>
        <taxon>Pseudomonadati</taxon>
        <taxon>Bacteroidota</taxon>
        <taxon>Cytophagia</taxon>
        <taxon>Cytophagales</taxon>
        <taxon>Cytophagaceae</taxon>
        <taxon>Spirosoma</taxon>
    </lineage>
</organism>
<evidence type="ECO:0000313" key="2">
    <source>
        <dbReference type="EMBL" id="AKD55041.1"/>
    </source>
</evidence>
<gene>
    <name evidence="2" type="ORF">SD10_09120</name>
</gene>
<evidence type="ECO:0000256" key="1">
    <source>
        <dbReference type="SAM" id="Phobius"/>
    </source>
</evidence>
<keyword evidence="1" id="KW-1133">Transmembrane helix</keyword>
<dbReference type="HOGENOM" id="CLU_1915785_0_0_10"/>
<dbReference type="KEGG" id="srd:SD10_09120"/>
<dbReference type="AlphaFoldDB" id="A0A0E3V716"/>
<proteinExistence type="predicted"/>
<reference evidence="2 3" key="1">
    <citation type="journal article" date="2014" name="Curr. Microbiol.">
        <title>Spirosoma radiotolerans sp. nov., a gamma-radiation-resistant bacterium isolated from gamma ray-irradiated soil.</title>
        <authorList>
            <person name="Lee J.J."/>
            <person name="Srinivasan S."/>
            <person name="Lim S."/>
            <person name="Joe M."/>
            <person name="Im S."/>
            <person name="Bae S.I."/>
            <person name="Park K.R."/>
            <person name="Han J.H."/>
            <person name="Park S.H."/>
            <person name="Joo B.M."/>
            <person name="Park S.J."/>
            <person name="Kim M.K."/>
        </authorList>
    </citation>
    <scope>NUCLEOTIDE SEQUENCE [LARGE SCALE GENOMIC DNA]</scope>
    <source>
        <strain evidence="2 3">DG5A</strain>
    </source>
</reference>
<keyword evidence="1" id="KW-0472">Membrane</keyword>
<protein>
    <submittedName>
        <fullName evidence="2">Uncharacterized protein</fullName>
    </submittedName>
</protein>